<feature type="compositionally biased region" description="Basic and acidic residues" evidence="7">
    <location>
        <begin position="359"/>
        <end position="368"/>
    </location>
</feature>
<evidence type="ECO:0000256" key="4">
    <source>
        <dbReference type="ARBA" id="ARBA00023125"/>
    </source>
</evidence>
<dbReference type="GO" id="GO:0005634">
    <property type="term" value="C:nucleus"/>
    <property type="evidence" value="ECO:0007669"/>
    <property type="project" value="UniProtKB-SubCell"/>
</dbReference>
<dbReference type="Ensembl" id="ENSELUT00000036450.3">
    <property type="protein sequence ID" value="ENSELUP00000024888.2"/>
    <property type="gene ID" value="ENSELUG00000023599.3"/>
</dbReference>
<name>A0A3P9AP16_ESOLU</name>
<feature type="region of interest" description="Disordered" evidence="7">
    <location>
        <begin position="430"/>
        <end position="480"/>
    </location>
</feature>
<dbReference type="GeneTree" id="ENSGT00420000029753"/>
<keyword evidence="4" id="KW-0238">DNA-binding</keyword>
<keyword evidence="9" id="KW-1185">Reference proteome</keyword>
<organism evidence="8 9">
    <name type="scientific">Esox lucius</name>
    <name type="common">Northern pike</name>
    <dbReference type="NCBI Taxonomy" id="8010"/>
    <lineage>
        <taxon>Eukaryota</taxon>
        <taxon>Metazoa</taxon>
        <taxon>Chordata</taxon>
        <taxon>Craniata</taxon>
        <taxon>Vertebrata</taxon>
        <taxon>Euteleostomi</taxon>
        <taxon>Actinopterygii</taxon>
        <taxon>Neopterygii</taxon>
        <taxon>Teleostei</taxon>
        <taxon>Protacanthopterygii</taxon>
        <taxon>Esociformes</taxon>
        <taxon>Esocidae</taxon>
        <taxon>Esox</taxon>
    </lineage>
</organism>
<reference evidence="8" key="3">
    <citation type="submission" date="2025-08" db="UniProtKB">
        <authorList>
            <consortium name="Ensembl"/>
        </authorList>
    </citation>
    <scope>IDENTIFICATION</scope>
</reference>
<dbReference type="GO" id="GO:0045893">
    <property type="term" value="P:positive regulation of DNA-templated transcription"/>
    <property type="evidence" value="ECO:0007669"/>
    <property type="project" value="InterPro"/>
</dbReference>
<feature type="region of interest" description="Disordered" evidence="7">
    <location>
        <begin position="278"/>
        <end position="381"/>
    </location>
</feature>
<keyword evidence="3" id="KW-0805">Transcription regulation</keyword>
<protein>
    <recommendedName>
        <fullName evidence="10">GC-rich promoter binding protein 1-like 1</fullName>
    </recommendedName>
</protein>
<evidence type="ECO:0008006" key="10">
    <source>
        <dbReference type="Google" id="ProtNLM"/>
    </source>
</evidence>
<dbReference type="Pfam" id="PF15337">
    <property type="entry name" value="Vasculin"/>
    <property type="match status" value="1"/>
</dbReference>
<dbReference type="Proteomes" id="UP000265140">
    <property type="component" value="Chromosome 8"/>
</dbReference>
<comment type="subcellular location">
    <subcellularLocation>
        <location evidence="1">Nucleus</location>
    </subcellularLocation>
</comment>
<evidence type="ECO:0000256" key="2">
    <source>
        <dbReference type="ARBA" id="ARBA00010099"/>
    </source>
</evidence>
<dbReference type="GO" id="GO:0003723">
    <property type="term" value="F:RNA binding"/>
    <property type="evidence" value="ECO:0007669"/>
    <property type="project" value="InterPro"/>
</dbReference>
<dbReference type="Bgee" id="ENSELUG00000023599">
    <property type="expression patterns" value="Expressed in testis and 15 other cell types or tissues"/>
</dbReference>
<feature type="compositionally biased region" description="Basic and acidic residues" evidence="7">
    <location>
        <begin position="108"/>
        <end position="118"/>
    </location>
</feature>
<evidence type="ECO:0000313" key="8">
    <source>
        <dbReference type="Ensembl" id="ENSELUP00000024888.2"/>
    </source>
</evidence>
<feature type="region of interest" description="Disordered" evidence="7">
    <location>
        <begin position="21"/>
        <end position="142"/>
    </location>
</feature>
<dbReference type="GO" id="GO:0006351">
    <property type="term" value="P:DNA-templated transcription"/>
    <property type="evidence" value="ECO:0007669"/>
    <property type="project" value="InterPro"/>
</dbReference>
<keyword evidence="6" id="KW-0539">Nucleus</keyword>
<dbReference type="PANTHER" id="PTHR14339:SF10">
    <property type="entry name" value="VASCULIN-LIKE PROTEIN 1"/>
    <property type="match status" value="1"/>
</dbReference>
<gene>
    <name evidence="8" type="primary">GPBP1L1</name>
</gene>
<comment type="similarity">
    <text evidence="2">Belongs to the vasculin family.</text>
</comment>
<dbReference type="InterPro" id="IPR028128">
    <property type="entry name" value="Vasculin_fam"/>
</dbReference>
<dbReference type="InParanoid" id="A0A3P9AP16"/>
<evidence type="ECO:0000256" key="5">
    <source>
        <dbReference type="ARBA" id="ARBA00023163"/>
    </source>
</evidence>
<keyword evidence="5" id="KW-0804">Transcription</keyword>
<evidence type="ECO:0000256" key="6">
    <source>
        <dbReference type="ARBA" id="ARBA00023242"/>
    </source>
</evidence>
<dbReference type="OrthoDB" id="8741226at2759"/>
<reference evidence="8" key="4">
    <citation type="submission" date="2025-09" db="UniProtKB">
        <authorList>
            <consortium name="Ensembl"/>
        </authorList>
    </citation>
    <scope>IDENTIFICATION</scope>
</reference>
<evidence type="ECO:0000313" key="9">
    <source>
        <dbReference type="Proteomes" id="UP000265140"/>
    </source>
</evidence>
<evidence type="ECO:0000256" key="1">
    <source>
        <dbReference type="ARBA" id="ARBA00004123"/>
    </source>
</evidence>
<accession>A0A3P9AP16</accession>
<evidence type="ECO:0000256" key="7">
    <source>
        <dbReference type="SAM" id="MobiDB-lite"/>
    </source>
</evidence>
<reference evidence="8" key="2">
    <citation type="submission" date="2020-02" db="EMBL/GenBank/DDBJ databases">
        <title>Esox lucius (northern pike) genome, fEsoLuc1, primary haplotype.</title>
        <authorList>
            <person name="Myers G."/>
            <person name="Karagic N."/>
            <person name="Meyer A."/>
            <person name="Pippel M."/>
            <person name="Reichard M."/>
            <person name="Winkler S."/>
            <person name="Tracey A."/>
            <person name="Sims Y."/>
            <person name="Howe K."/>
            <person name="Rhie A."/>
            <person name="Formenti G."/>
            <person name="Durbin R."/>
            <person name="Fedrigo O."/>
            <person name="Jarvis E.D."/>
        </authorList>
    </citation>
    <scope>NUCLEOTIDE SEQUENCE [LARGE SCALE GENOMIC DNA]</scope>
</reference>
<feature type="compositionally biased region" description="Low complexity" evidence="7">
    <location>
        <begin position="307"/>
        <end position="320"/>
    </location>
</feature>
<feature type="compositionally biased region" description="Basic and acidic residues" evidence="7">
    <location>
        <begin position="328"/>
        <end position="347"/>
    </location>
</feature>
<dbReference type="AlphaFoldDB" id="A0A3P9AP16"/>
<sequence>MAQHDFVPAWLNFSTPQVAKSSAPLERHEDHLVRGAARPGVSRRRHNSSDGFFNNDTRRASAGDGWSQTALSRHDSVDSGVAEGELGIRKTVTWAQERPHRGCQPKRPAGERDRERTGAQRQRNGSAHPRKVGPLPSEGGHKDKLKFAEEDFPSLNPESCGKLVVQPRAVGTPVGVWEHPPSAKQTMTKMLVIKKVSKDDTGTAFSASFANTGPHITNGTKTPVSGSSVYKNLVPKPATTTPPKTGSWKPNGRENKTSFNFSGQESAFTSPTASVNKPVIIPVTPPTQVSNHGPTRVSPKEPPSSITPPIDVTPPIDMTPSRLKLMRRSTDRKSDFLRGLKDEKNGDESITTSPSTTPDIRKDGEEVQRNGITPSVSDTDHLSISLEAEHRLLKAMGWQEYPENDDNFLPLTDDELREFQAKTEKLKRNRMCQNGVLPKPLPKTTPPLLSWRNPVEPELEEVSETEGSSSSQTSDDDADT</sequence>
<proteinExistence type="inferred from homology"/>
<evidence type="ECO:0000256" key="3">
    <source>
        <dbReference type="ARBA" id="ARBA00023015"/>
    </source>
</evidence>
<reference evidence="9" key="1">
    <citation type="journal article" date="2014" name="PLoS ONE">
        <title>The genome and linkage map of the northern pike (Esox lucius): conserved synteny revealed between the salmonid sister group and the Neoteleostei.</title>
        <authorList>
            <person name="Rondeau E.B."/>
            <person name="Minkley D.R."/>
            <person name="Leong J.S."/>
            <person name="Messmer A.M."/>
            <person name="Jantzen J.R."/>
            <person name="von Schalburg K.R."/>
            <person name="Lemon C."/>
            <person name="Bird N.H."/>
            <person name="Koop B.F."/>
        </authorList>
    </citation>
    <scope>NUCLEOTIDE SEQUENCE</scope>
</reference>
<dbReference type="OMA" id="WRSPVEP"/>
<dbReference type="PANTHER" id="PTHR14339">
    <property type="entry name" value="VASCULIN"/>
    <property type="match status" value="1"/>
</dbReference>
<dbReference type="GO" id="GO:0003677">
    <property type="term" value="F:DNA binding"/>
    <property type="evidence" value="ECO:0007669"/>
    <property type="project" value="UniProtKB-KW"/>
</dbReference>